<accession>A0A7H1N0H3</accession>
<protein>
    <recommendedName>
        <fullName evidence="3">CpsD/CapB family tyrosine-protein kinase</fullName>
    </recommendedName>
</protein>
<name>A0A7H1N0H3_9PROT</name>
<evidence type="ECO:0000313" key="2">
    <source>
        <dbReference type="Proteomes" id="UP000516369"/>
    </source>
</evidence>
<dbReference type="AlphaFoldDB" id="A0A7H1N0H3"/>
<gene>
    <name evidence="1" type="ORF">HQ394_07535</name>
</gene>
<dbReference type="EMBL" id="CP053923">
    <property type="protein sequence ID" value="QNT69209.1"/>
    <property type="molecule type" value="Genomic_DNA"/>
</dbReference>
<dbReference type="InterPro" id="IPR027417">
    <property type="entry name" value="P-loop_NTPase"/>
</dbReference>
<dbReference type="RefSeq" id="WP_190262715.1">
    <property type="nucleotide sequence ID" value="NZ_CP053923.1"/>
</dbReference>
<proteinExistence type="predicted"/>
<dbReference type="Gene3D" id="3.40.50.300">
    <property type="entry name" value="P-loop containing nucleotide triphosphate hydrolases"/>
    <property type="match status" value="1"/>
</dbReference>
<keyword evidence="2" id="KW-1185">Reference proteome</keyword>
<evidence type="ECO:0000313" key="1">
    <source>
        <dbReference type="EMBL" id="QNT69209.1"/>
    </source>
</evidence>
<dbReference type="SUPFAM" id="SSF52540">
    <property type="entry name" value="P-loop containing nucleoside triphosphate hydrolases"/>
    <property type="match status" value="1"/>
</dbReference>
<dbReference type="KEGG" id="dvn:HQ394_07535"/>
<evidence type="ECO:0008006" key="3">
    <source>
        <dbReference type="Google" id="ProtNLM"/>
    </source>
</evidence>
<reference evidence="1 2" key="1">
    <citation type="submission" date="2020-05" db="EMBL/GenBank/DDBJ databases">
        <title>Complete closed genome sequence of Defluviicoccus vanus.</title>
        <authorList>
            <person name="Bessarab I."/>
            <person name="Arumugam K."/>
            <person name="Maszenan A.M."/>
            <person name="Seviour R.J."/>
            <person name="Williams R.B."/>
        </authorList>
    </citation>
    <scope>NUCLEOTIDE SEQUENCE [LARGE SCALE GENOMIC DNA]</scope>
    <source>
        <strain evidence="1 2">Ben 114</strain>
    </source>
</reference>
<dbReference type="Proteomes" id="UP000516369">
    <property type="component" value="Chromosome"/>
</dbReference>
<sequence>MAAIEQAFDHLRTRYDVLILDAPPLSSTKHACRLVQRADQMLVVTLAEGGRADTLAYGLRGLDWQSAGKVAVVFNKVPQDSELLVA</sequence>
<organism evidence="1 2">
    <name type="scientific">Defluviicoccus vanus</name>
    <dbReference type="NCBI Taxonomy" id="111831"/>
    <lineage>
        <taxon>Bacteria</taxon>
        <taxon>Pseudomonadati</taxon>
        <taxon>Pseudomonadota</taxon>
        <taxon>Alphaproteobacteria</taxon>
        <taxon>Rhodospirillales</taxon>
        <taxon>Rhodospirillaceae</taxon>
        <taxon>Defluviicoccus</taxon>
    </lineage>
</organism>